<dbReference type="PaxDb" id="29760-VIT_09s0096g00260.t01"/>
<evidence type="ECO:0008006" key="5">
    <source>
        <dbReference type="Google" id="ProtNLM"/>
    </source>
</evidence>
<sequence length="98" mass="11009">MKKISTLFLTFSLFLGDAWHRSYHPDVSHLEFYPANVPPYPDVSHPEFFSANLPPGCLTSGILLRQHSTQISHIRNSSPPTFHPDVSHPESFSADIPP</sequence>
<protein>
    <recommendedName>
        <fullName evidence="5">Secreted protein</fullName>
    </recommendedName>
</protein>
<evidence type="ECO:0000313" key="3">
    <source>
        <dbReference type="EMBL" id="CCB57554.1"/>
    </source>
</evidence>
<dbReference type="AlphaFoldDB" id="F6HS95"/>
<keyword evidence="2" id="KW-0732">Signal</keyword>
<feature type="region of interest" description="Disordered" evidence="1">
    <location>
        <begin position="73"/>
        <end position="98"/>
    </location>
</feature>
<gene>
    <name evidence="3" type="ordered locus">VIT_09s0096g00260</name>
</gene>
<feature type="chain" id="PRO_5003341172" description="Secreted protein" evidence="2">
    <location>
        <begin position="21"/>
        <end position="98"/>
    </location>
</feature>
<feature type="signal peptide" evidence="2">
    <location>
        <begin position="1"/>
        <end position="20"/>
    </location>
</feature>
<dbReference type="HOGENOM" id="CLU_2337833_0_0_1"/>
<dbReference type="EMBL" id="FN596243">
    <property type="protein sequence ID" value="CCB57554.1"/>
    <property type="molecule type" value="Genomic_DNA"/>
</dbReference>
<dbReference type="Proteomes" id="UP000009183">
    <property type="component" value="Chromosome 9"/>
</dbReference>
<organism evidence="3 4">
    <name type="scientific">Vitis vinifera</name>
    <name type="common">Grape</name>
    <dbReference type="NCBI Taxonomy" id="29760"/>
    <lineage>
        <taxon>Eukaryota</taxon>
        <taxon>Viridiplantae</taxon>
        <taxon>Streptophyta</taxon>
        <taxon>Embryophyta</taxon>
        <taxon>Tracheophyta</taxon>
        <taxon>Spermatophyta</taxon>
        <taxon>Magnoliopsida</taxon>
        <taxon>eudicotyledons</taxon>
        <taxon>Gunneridae</taxon>
        <taxon>Pentapetalae</taxon>
        <taxon>rosids</taxon>
        <taxon>Vitales</taxon>
        <taxon>Vitaceae</taxon>
        <taxon>Viteae</taxon>
        <taxon>Vitis</taxon>
    </lineage>
</organism>
<reference evidence="4" key="1">
    <citation type="journal article" date="2007" name="Nature">
        <title>The grapevine genome sequence suggests ancestral hexaploidization in major angiosperm phyla.</title>
        <authorList>
            <consortium name="The French-Italian Public Consortium for Grapevine Genome Characterization."/>
            <person name="Jaillon O."/>
            <person name="Aury J.-M."/>
            <person name="Noel B."/>
            <person name="Policriti A."/>
            <person name="Clepet C."/>
            <person name="Casagrande A."/>
            <person name="Choisne N."/>
            <person name="Aubourg S."/>
            <person name="Vitulo N."/>
            <person name="Jubin C."/>
            <person name="Vezzi A."/>
            <person name="Legeai F."/>
            <person name="Hugueney P."/>
            <person name="Dasilva C."/>
            <person name="Horner D."/>
            <person name="Mica E."/>
            <person name="Jublot D."/>
            <person name="Poulain J."/>
            <person name="Bruyere C."/>
            <person name="Billault A."/>
            <person name="Segurens B."/>
            <person name="Gouyvenoux M."/>
            <person name="Ugarte E."/>
            <person name="Cattonaro F."/>
            <person name="Anthouard V."/>
            <person name="Vico V."/>
            <person name="Del Fabbro C."/>
            <person name="Alaux M."/>
            <person name="Di Gaspero G."/>
            <person name="Dumas V."/>
            <person name="Felice N."/>
            <person name="Paillard S."/>
            <person name="Juman I."/>
            <person name="Moroldo M."/>
            <person name="Scalabrin S."/>
            <person name="Canaguier A."/>
            <person name="Le Clainche I."/>
            <person name="Malacrida G."/>
            <person name="Durand E."/>
            <person name="Pesole G."/>
            <person name="Laucou V."/>
            <person name="Chatelet P."/>
            <person name="Merdinoglu D."/>
            <person name="Delledonne M."/>
            <person name="Pezzotti M."/>
            <person name="Lecharny A."/>
            <person name="Scarpelli C."/>
            <person name="Artiguenave F."/>
            <person name="Pe M.E."/>
            <person name="Valle G."/>
            <person name="Morgante M."/>
            <person name="Caboche M."/>
            <person name="Adam-Blondon A.-F."/>
            <person name="Weissenbach J."/>
            <person name="Quetier F."/>
            <person name="Wincker P."/>
        </authorList>
    </citation>
    <scope>NUCLEOTIDE SEQUENCE [LARGE SCALE GENOMIC DNA]</scope>
    <source>
        <strain evidence="4">cv. Pinot noir / PN40024</strain>
    </source>
</reference>
<proteinExistence type="predicted"/>
<evidence type="ECO:0000313" key="4">
    <source>
        <dbReference type="Proteomes" id="UP000009183"/>
    </source>
</evidence>
<dbReference type="InParanoid" id="F6HS95"/>
<accession>F6HS95</accession>
<keyword evidence="4" id="KW-1185">Reference proteome</keyword>
<name>F6HS95_VITVI</name>
<evidence type="ECO:0000256" key="2">
    <source>
        <dbReference type="SAM" id="SignalP"/>
    </source>
</evidence>
<evidence type="ECO:0000256" key="1">
    <source>
        <dbReference type="SAM" id="MobiDB-lite"/>
    </source>
</evidence>